<evidence type="ECO:0000313" key="3">
    <source>
        <dbReference type="Proteomes" id="UP000270094"/>
    </source>
</evidence>
<feature type="region of interest" description="Disordered" evidence="1">
    <location>
        <begin position="103"/>
        <end position="143"/>
    </location>
</feature>
<reference evidence="2 3" key="1">
    <citation type="submission" date="2018-11" db="EMBL/GenBank/DDBJ databases">
        <authorList>
            <consortium name="Pathogen Informatics"/>
        </authorList>
    </citation>
    <scope>NUCLEOTIDE SEQUENCE [LARGE SCALE GENOMIC DNA]</scope>
</reference>
<keyword evidence="3" id="KW-1185">Reference proteome</keyword>
<evidence type="ECO:0000313" key="2">
    <source>
        <dbReference type="EMBL" id="VDM84208.1"/>
    </source>
</evidence>
<protein>
    <submittedName>
        <fullName evidence="2">Uncharacterized protein</fullName>
    </submittedName>
</protein>
<feature type="non-terminal residue" evidence="2">
    <location>
        <position position="190"/>
    </location>
</feature>
<evidence type="ECO:0000256" key="1">
    <source>
        <dbReference type="SAM" id="MobiDB-lite"/>
    </source>
</evidence>
<proteinExistence type="predicted"/>
<dbReference type="AlphaFoldDB" id="A0A3P7LYK9"/>
<name>A0A3P7LYK9_STRVU</name>
<organism evidence="2 3">
    <name type="scientific">Strongylus vulgaris</name>
    <name type="common">Blood worm</name>
    <dbReference type="NCBI Taxonomy" id="40348"/>
    <lineage>
        <taxon>Eukaryota</taxon>
        <taxon>Metazoa</taxon>
        <taxon>Ecdysozoa</taxon>
        <taxon>Nematoda</taxon>
        <taxon>Chromadorea</taxon>
        <taxon>Rhabditida</taxon>
        <taxon>Rhabditina</taxon>
        <taxon>Rhabditomorpha</taxon>
        <taxon>Strongyloidea</taxon>
        <taxon>Strongylidae</taxon>
        <taxon>Strongylus</taxon>
    </lineage>
</organism>
<gene>
    <name evidence="2" type="ORF">SVUK_LOCUS19206</name>
</gene>
<accession>A0A3P7LYK9</accession>
<dbReference type="Proteomes" id="UP000270094">
    <property type="component" value="Unassembled WGS sequence"/>
</dbReference>
<dbReference type="EMBL" id="UYYB01128426">
    <property type="protein sequence ID" value="VDM84208.1"/>
    <property type="molecule type" value="Genomic_DNA"/>
</dbReference>
<sequence>MFEIDLKWFKDGTLPPPPHFSLGFNNPSVPAPPLPFPQNGPRLNNNSADGQGYPQCNGSVQQNVDIRVPPIGMPIANGFGASGMYHPPHCGAQHPAVNPVVNDPSALKGLGGASNISSVPDVPPQNQNPNNSMRQNVQPSDDEHLLQSQSIMLAKIKLQVLVECEMRALANNKLRMLALVPAQVGKKHNR</sequence>